<dbReference type="PANTHER" id="PTHR23028">
    <property type="entry name" value="ACETYLTRANSFERASE"/>
    <property type="match status" value="1"/>
</dbReference>
<keyword evidence="3" id="KW-0012">Acyltransferase</keyword>
<gene>
    <name evidence="3" type="ORF">JS28_15555</name>
</gene>
<protein>
    <submittedName>
        <fullName evidence="3">Acyltransferase</fullName>
    </submittedName>
</protein>
<keyword evidence="1" id="KW-0472">Membrane</keyword>
<comment type="caution">
    <text evidence="3">The sequence shown here is derived from an EMBL/GenBank/DDBJ whole genome shotgun (WGS) entry which is preliminary data.</text>
</comment>
<organism evidence="3">
    <name type="scientific">Salmonella enterica subsp. enterica serovar Wandsworth</name>
    <dbReference type="NCBI Taxonomy" id="913085"/>
    <lineage>
        <taxon>Bacteria</taxon>
        <taxon>Pseudomonadati</taxon>
        <taxon>Pseudomonadota</taxon>
        <taxon>Gammaproteobacteria</taxon>
        <taxon>Enterobacterales</taxon>
        <taxon>Enterobacteriaceae</taxon>
        <taxon>Salmonella</taxon>
    </lineage>
</organism>
<keyword evidence="3" id="KW-0808">Transferase</keyword>
<keyword evidence="1" id="KW-1133">Transmembrane helix</keyword>
<dbReference type="PANTHER" id="PTHR23028:SF131">
    <property type="entry name" value="BLR2367 PROTEIN"/>
    <property type="match status" value="1"/>
</dbReference>
<dbReference type="GO" id="GO:0000271">
    <property type="term" value="P:polysaccharide biosynthetic process"/>
    <property type="evidence" value="ECO:0007669"/>
    <property type="project" value="TreeGrafter"/>
</dbReference>
<dbReference type="AlphaFoldDB" id="A0A5V9GL54"/>
<feature type="transmembrane region" description="Helical" evidence="1">
    <location>
        <begin position="80"/>
        <end position="102"/>
    </location>
</feature>
<evidence type="ECO:0000256" key="1">
    <source>
        <dbReference type="SAM" id="Phobius"/>
    </source>
</evidence>
<keyword evidence="1" id="KW-0812">Transmembrane</keyword>
<feature type="transmembrane region" description="Helical" evidence="1">
    <location>
        <begin position="122"/>
        <end position="145"/>
    </location>
</feature>
<feature type="transmembrane region" description="Helical" evidence="1">
    <location>
        <begin position="258"/>
        <end position="275"/>
    </location>
</feature>
<feature type="transmembrane region" description="Helical" evidence="1">
    <location>
        <begin position="157"/>
        <end position="175"/>
    </location>
</feature>
<dbReference type="Pfam" id="PF01757">
    <property type="entry name" value="Acyl_transf_3"/>
    <property type="match status" value="1"/>
</dbReference>
<dbReference type="GO" id="GO:0016747">
    <property type="term" value="F:acyltransferase activity, transferring groups other than amino-acyl groups"/>
    <property type="evidence" value="ECO:0007669"/>
    <property type="project" value="InterPro"/>
</dbReference>
<dbReference type="EMBL" id="AAHFSD010000011">
    <property type="protein sequence ID" value="EBV5886014.1"/>
    <property type="molecule type" value="Genomic_DNA"/>
</dbReference>
<evidence type="ECO:0000313" key="3">
    <source>
        <dbReference type="EMBL" id="EBV5886014.1"/>
    </source>
</evidence>
<feature type="transmembrane region" description="Helical" evidence="1">
    <location>
        <begin position="195"/>
        <end position="220"/>
    </location>
</feature>
<feature type="transmembrane region" description="Helical" evidence="1">
    <location>
        <begin position="37"/>
        <end position="59"/>
    </location>
</feature>
<accession>A0A5V9GL54</accession>
<dbReference type="RefSeq" id="WP_286102158.1">
    <property type="nucleotide sequence ID" value="NZ_CP146847.1"/>
</dbReference>
<feature type="transmembrane region" description="Helical" evidence="1">
    <location>
        <begin position="287"/>
        <end position="306"/>
    </location>
</feature>
<feature type="transmembrane region" description="Helical" evidence="1">
    <location>
        <begin position="7"/>
        <end position="25"/>
    </location>
</feature>
<dbReference type="InterPro" id="IPR002656">
    <property type="entry name" value="Acyl_transf_3_dom"/>
</dbReference>
<feature type="domain" description="Acyltransferase 3" evidence="2">
    <location>
        <begin position="4"/>
        <end position="341"/>
    </location>
</feature>
<evidence type="ECO:0000259" key="2">
    <source>
        <dbReference type="Pfam" id="PF01757"/>
    </source>
</evidence>
<dbReference type="InterPro" id="IPR050879">
    <property type="entry name" value="Acyltransferase_3"/>
</dbReference>
<reference evidence="3" key="1">
    <citation type="submission" date="2018-07" db="EMBL/GenBank/DDBJ databases">
        <authorList>
            <consortium name="GenomeTrakr network: Whole genome sequencing for foodborne pathogen traceback"/>
        </authorList>
    </citation>
    <scope>NUCLEOTIDE SEQUENCE</scope>
    <source>
        <strain evidence="3">MOD1_Sal_886</strain>
    </source>
</reference>
<dbReference type="GO" id="GO:0016020">
    <property type="term" value="C:membrane"/>
    <property type="evidence" value="ECO:0007669"/>
    <property type="project" value="TreeGrafter"/>
</dbReference>
<sequence length="375" mass="42178">MVYTIQMLRGIAALLVVMFHIRGTLNGVYAQSNLGDLLFQSGSAGVDLFFVISGFIICLSSKKDEDNNVSKFAIRRAFRIYPLFFVSLIAYQLFVYHEFNIYSFVKSAFLLPRDYNGSAPYFGYNILYPAWTLLFEVSFYALFAISMAVSHRHRIKVCSVLIICIYFYSTISQSGGINFSGIVHVLHSERSLTTVLAYTLGSPMMLLFVCGMWVYSFYDSLIKNEIHINKNLCLYIFFVCSSLYAVLFLSGYKSGIGLSGYGFWAIILITGCLAYEITGPAISKSLLFLGDISYSLYLTHVITIGIFDNNASFFSIYPESIGIPRFMLLLTSSIAIAIPVYFFVEKPSIALGKKLASRLYGKNRDAVYNSQTTRQ</sequence>
<feature type="transmembrane region" description="Helical" evidence="1">
    <location>
        <begin position="326"/>
        <end position="344"/>
    </location>
</feature>
<proteinExistence type="predicted"/>
<name>A0A5V9GL54_SALET</name>
<feature type="transmembrane region" description="Helical" evidence="1">
    <location>
        <begin position="232"/>
        <end position="252"/>
    </location>
</feature>